<dbReference type="GO" id="GO:0003677">
    <property type="term" value="F:DNA binding"/>
    <property type="evidence" value="ECO:0007669"/>
    <property type="project" value="UniProtKB-KW"/>
</dbReference>
<protein>
    <submittedName>
        <fullName evidence="3">XRE family transcriptional regulator</fullName>
    </submittedName>
</protein>
<evidence type="ECO:0000256" key="1">
    <source>
        <dbReference type="ARBA" id="ARBA00023125"/>
    </source>
</evidence>
<dbReference type="InterPro" id="IPR011051">
    <property type="entry name" value="RmlC_Cupin_sf"/>
</dbReference>
<organism evidence="3 4">
    <name type="scientific">Cereibacter sphaeroides</name>
    <name type="common">Rhodobacter sphaeroides</name>
    <dbReference type="NCBI Taxonomy" id="1063"/>
    <lineage>
        <taxon>Bacteria</taxon>
        <taxon>Pseudomonadati</taxon>
        <taxon>Pseudomonadota</taxon>
        <taxon>Alphaproteobacteria</taxon>
        <taxon>Rhodobacterales</taxon>
        <taxon>Paracoccaceae</taxon>
        <taxon>Cereibacter</taxon>
    </lineage>
</organism>
<dbReference type="InterPro" id="IPR001387">
    <property type="entry name" value="Cro/C1-type_HTH"/>
</dbReference>
<dbReference type="CDD" id="cd02209">
    <property type="entry name" value="cupin_XRE_C"/>
    <property type="match status" value="1"/>
</dbReference>
<dbReference type="GO" id="GO:0003700">
    <property type="term" value="F:DNA-binding transcription factor activity"/>
    <property type="evidence" value="ECO:0007669"/>
    <property type="project" value="TreeGrafter"/>
</dbReference>
<dbReference type="PANTHER" id="PTHR46797">
    <property type="entry name" value="HTH-TYPE TRANSCRIPTIONAL REGULATOR"/>
    <property type="match status" value="1"/>
</dbReference>
<dbReference type="Gene3D" id="2.60.120.10">
    <property type="entry name" value="Jelly Rolls"/>
    <property type="match status" value="1"/>
</dbReference>
<dbReference type="SMART" id="SM00530">
    <property type="entry name" value="HTH_XRE"/>
    <property type="match status" value="1"/>
</dbReference>
<evidence type="ECO:0000313" key="3">
    <source>
        <dbReference type="EMBL" id="PZQ94463.1"/>
    </source>
</evidence>
<keyword evidence="1" id="KW-0238">DNA-binding</keyword>
<evidence type="ECO:0000259" key="2">
    <source>
        <dbReference type="PROSITE" id="PS50943"/>
    </source>
</evidence>
<dbReference type="Gene3D" id="1.10.260.40">
    <property type="entry name" value="lambda repressor-like DNA-binding domains"/>
    <property type="match status" value="1"/>
</dbReference>
<dbReference type="AlphaFoldDB" id="A0A2W5TUG9"/>
<dbReference type="InterPro" id="IPR050807">
    <property type="entry name" value="TransReg_Diox_bact_type"/>
</dbReference>
<dbReference type="PROSITE" id="PS50943">
    <property type="entry name" value="HTH_CROC1"/>
    <property type="match status" value="1"/>
</dbReference>
<accession>A0A2W5TUG9</accession>
<dbReference type="Pfam" id="PF01381">
    <property type="entry name" value="HTH_3"/>
    <property type="match status" value="1"/>
</dbReference>
<dbReference type="PANTHER" id="PTHR46797:SF2">
    <property type="entry name" value="TRANSCRIPTIONAL REGULATOR"/>
    <property type="match status" value="1"/>
</dbReference>
<dbReference type="Pfam" id="PF07883">
    <property type="entry name" value="Cupin_2"/>
    <property type="match status" value="1"/>
</dbReference>
<gene>
    <name evidence="3" type="ORF">DI533_22190</name>
</gene>
<proteinExistence type="predicted"/>
<name>A0A2W5TUG9_CERSP</name>
<dbReference type="SUPFAM" id="SSF47413">
    <property type="entry name" value="lambda repressor-like DNA-binding domains"/>
    <property type="match status" value="1"/>
</dbReference>
<sequence length="185" mass="20362">MTSNRSVGIDLRALRKNRGLTVTEMSALIGRSIGFISQIERGLSQPSINDLRKIAAVFGVPISFFFSESAAHPSEARHIVRRDDRRSLGTPAGGVVDQLLSPDLGGSFETLLSEFAPHSELVDAVQRGTEEAGYVISGTLEIEISGVWHELRQGDSFRFVGEPYRWRNRTDAPAILVWVIAPPVY</sequence>
<dbReference type="CDD" id="cd00093">
    <property type="entry name" value="HTH_XRE"/>
    <property type="match status" value="1"/>
</dbReference>
<dbReference type="InterPro" id="IPR013096">
    <property type="entry name" value="Cupin_2"/>
</dbReference>
<dbReference type="SUPFAM" id="SSF51182">
    <property type="entry name" value="RmlC-like cupins"/>
    <property type="match status" value="1"/>
</dbReference>
<dbReference type="InterPro" id="IPR010982">
    <property type="entry name" value="Lambda_DNA-bd_dom_sf"/>
</dbReference>
<dbReference type="Proteomes" id="UP000248975">
    <property type="component" value="Unassembled WGS sequence"/>
</dbReference>
<feature type="domain" description="HTH cro/C1-type" evidence="2">
    <location>
        <begin position="11"/>
        <end position="65"/>
    </location>
</feature>
<dbReference type="InterPro" id="IPR014710">
    <property type="entry name" value="RmlC-like_jellyroll"/>
</dbReference>
<comment type="caution">
    <text evidence="3">The sequence shown here is derived from an EMBL/GenBank/DDBJ whole genome shotgun (WGS) entry which is preliminary data.</text>
</comment>
<evidence type="ECO:0000313" key="4">
    <source>
        <dbReference type="Proteomes" id="UP000248975"/>
    </source>
</evidence>
<dbReference type="EMBL" id="QFQS01000022">
    <property type="protein sequence ID" value="PZQ94463.1"/>
    <property type="molecule type" value="Genomic_DNA"/>
</dbReference>
<reference evidence="3 4" key="1">
    <citation type="submission" date="2017-08" db="EMBL/GenBank/DDBJ databases">
        <title>Infants hospitalized years apart are colonized by the same room-sourced microbial strains.</title>
        <authorList>
            <person name="Brooks B."/>
            <person name="Olm M.R."/>
            <person name="Firek B.A."/>
            <person name="Baker R."/>
            <person name="Thomas B.C."/>
            <person name="Morowitz M.J."/>
            <person name="Banfield J.F."/>
        </authorList>
    </citation>
    <scope>NUCLEOTIDE SEQUENCE [LARGE SCALE GENOMIC DNA]</scope>
    <source>
        <strain evidence="3">S2_003_000_R2_11</strain>
    </source>
</reference>
<dbReference type="GO" id="GO:0005829">
    <property type="term" value="C:cytosol"/>
    <property type="evidence" value="ECO:0007669"/>
    <property type="project" value="TreeGrafter"/>
</dbReference>